<proteinExistence type="predicted"/>
<reference evidence="2" key="1">
    <citation type="journal article" date="2022" name="Mol. Ecol. Resour.">
        <title>The genomes of chicory, endive, great burdock and yacon provide insights into Asteraceae palaeo-polyploidization history and plant inulin production.</title>
        <authorList>
            <person name="Fan W."/>
            <person name="Wang S."/>
            <person name="Wang H."/>
            <person name="Wang A."/>
            <person name="Jiang F."/>
            <person name="Liu H."/>
            <person name="Zhao H."/>
            <person name="Xu D."/>
            <person name="Zhang Y."/>
        </authorList>
    </citation>
    <scope>NUCLEOTIDE SEQUENCE [LARGE SCALE GENOMIC DNA]</scope>
    <source>
        <strain evidence="2">cv. Yunnan</strain>
    </source>
</reference>
<protein>
    <submittedName>
        <fullName evidence="1">Uncharacterized protein</fullName>
    </submittedName>
</protein>
<evidence type="ECO:0000313" key="2">
    <source>
        <dbReference type="Proteomes" id="UP001056120"/>
    </source>
</evidence>
<dbReference type="EMBL" id="CM042034">
    <property type="protein sequence ID" value="KAI3762108.1"/>
    <property type="molecule type" value="Genomic_DNA"/>
</dbReference>
<comment type="caution">
    <text evidence="1">The sequence shown here is derived from an EMBL/GenBank/DDBJ whole genome shotgun (WGS) entry which is preliminary data.</text>
</comment>
<sequence length="440" mass="48156">MAETGIIMSWGLSHLFLTVFLFNLSHYMVVPAITDVSMAALCPGEDECSLAIYLSGLQQTIIGLGSLMMMPLIGKFSDQYGRKLLLTFPLMFAIFPAAVLAYSREKGYFYAYFVLNTLTSMVCEETVFCLSLAYVADNVAEQRRASVFGILSGITSCSFVAGNLLSRFLPSNASVFQVSAATAIVSVVYMRIFLPESNMEATVIAATSREESANECLLEKRNIDDRRYLRTIPILHDSISLFKSSWTFSQAAIVAFFNTLGDLGLLSALLYYLKAEFHFDKDQFADLMIIHGIGGIISQMVLLPMLARVMNEEKLLAIGLAFNCIHIFLFAVAWSSWVVYLASTLQILSVFSGPSLRSIVSKQVGPTEQGKTQGCITGLSSLACVISPLVFSPLTALFLSDHAPFRFPGFSLICVAFTVMIAFIQSMLIKAAPGVPPISD</sequence>
<reference evidence="1 2" key="2">
    <citation type="journal article" date="2022" name="Mol. Ecol. Resour.">
        <title>The genomes of chicory, endive, great burdock and yacon provide insights into Asteraceae paleo-polyploidization history and plant inulin production.</title>
        <authorList>
            <person name="Fan W."/>
            <person name="Wang S."/>
            <person name="Wang H."/>
            <person name="Wang A."/>
            <person name="Jiang F."/>
            <person name="Liu H."/>
            <person name="Zhao H."/>
            <person name="Xu D."/>
            <person name="Zhang Y."/>
        </authorList>
    </citation>
    <scope>NUCLEOTIDE SEQUENCE [LARGE SCALE GENOMIC DNA]</scope>
    <source>
        <strain evidence="2">cv. Yunnan</strain>
        <tissue evidence="1">Leaves</tissue>
    </source>
</reference>
<evidence type="ECO:0000313" key="1">
    <source>
        <dbReference type="EMBL" id="KAI3762108.1"/>
    </source>
</evidence>
<organism evidence="1 2">
    <name type="scientific">Smallanthus sonchifolius</name>
    <dbReference type="NCBI Taxonomy" id="185202"/>
    <lineage>
        <taxon>Eukaryota</taxon>
        <taxon>Viridiplantae</taxon>
        <taxon>Streptophyta</taxon>
        <taxon>Embryophyta</taxon>
        <taxon>Tracheophyta</taxon>
        <taxon>Spermatophyta</taxon>
        <taxon>Magnoliopsida</taxon>
        <taxon>eudicotyledons</taxon>
        <taxon>Gunneridae</taxon>
        <taxon>Pentapetalae</taxon>
        <taxon>asterids</taxon>
        <taxon>campanulids</taxon>
        <taxon>Asterales</taxon>
        <taxon>Asteraceae</taxon>
        <taxon>Asteroideae</taxon>
        <taxon>Heliantheae alliance</taxon>
        <taxon>Millerieae</taxon>
        <taxon>Smallanthus</taxon>
    </lineage>
</organism>
<name>A0ACB9EU53_9ASTR</name>
<keyword evidence="2" id="KW-1185">Reference proteome</keyword>
<dbReference type="Proteomes" id="UP001056120">
    <property type="component" value="Linkage Group LG17"/>
</dbReference>
<gene>
    <name evidence="1" type="ORF">L1987_52531</name>
</gene>
<accession>A0ACB9EU53</accession>